<evidence type="ECO:0000313" key="2">
    <source>
        <dbReference type="EMBL" id="GAA5095918.1"/>
    </source>
</evidence>
<organism evidence="2 3">
    <name type="scientific">Wohlfahrtiimonas larvae</name>
    <dbReference type="NCBI Taxonomy" id="1157986"/>
    <lineage>
        <taxon>Bacteria</taxon>
        <taxon>Pseudomonadati</taxon>
        <taxon>Pseudomonadota</taxon>
        <taxon>Gammaproteobacteria</taxon>
        <taxon>Cardiobacteriales</taxon>
        <taxon>Ignatzschineriaceae</taxon>
        <taxon>Wohlfahrtiimonas</taxon>
    </lineage>
</organism>
<sequence>MTFTKSQTTINELDDSHDTSALPVNTDEKEISNEEETAPCCGCCGG</sequence>
<comment type="caution">
    <text evidence="2">The sequence shown here is derived from an EMBL/GenBank/DDBJ whole genome shotgun (WGS) entry which is preliminary data.</text>
</comment>
<feature type="compositionally biased region" description="Polar residues" evidence="1">
    <location>
        <begin position="1"/>
        <end position="11"/>
    </location>
</feature>
<accession>A0ABP9MJ87</accession>
<dbReference type="RefSeq" id="WP_171973603.1">
    <property type="nucleotide sequence ID" value="NZ_BAABKE010000002.1"/>
</dbReference>
<evidence type="ECO:0000256" key="1">
    <source>
        <dbReference type="SAM" id="MobiDB-lite"/>
    </source>
</evidence>
<dbReference type="Proteomes" id="UP001500631">
    <property type="component" value="Unassembled WGS sequence"/>
</dbReference>
<gene>
    <name evidence="2" type="ORF">GCM10023338_05760</name>
</gene>
<name>A0ABP9MJ87_9GAMM</name>
<keyword evidence="3" id="KW-1185">Reference proteome</keyword>
<protein>
    <recommendedName>
        <fullName evidence="4">CCGSCS motif protein</fullName>
    </recommendedName>
</protein>
<evidence type="ECO:0000313" key="3">
    <source>
        <dbReference type="Proteomes" id="UP001500631"/>
    </source>
</evidence>
<evidence type="ECO:0008006" key="4">
    <source>
        <dbReference type="Google" id="ProtNLM"/>
    </source>
</evidence>
<proteinExistence type="predicted"/>
<reference evidence="3" key="1">
    <citation type="journal article" date="2019" name="Int. J. Syst. Evol. Microbiol.">
        <title>The Global Catalogue of Microorganisms (GCM) 10K type strain sequencing project: providing services to taxonomists for standard genome sequencing and annotation.</title>
        <authorList>
            <consortium name="The Broad Institute Genomics Platform"/>
            <consortium name="The Broad Institute Genome Sequencing Center for Infectious Disease"/>
            <person name="Wu L."/>
            <person name="Ma J."/>
        </authorList>
    </citation>
    <scope>NUCLEOTIDE SEQUENCE [LARGE SCALE GENOMIC DNA]</scope>
    <source>
        <strain evidence="3">JCM 18424</strain>
    </source>
</reference>
<dbReference type="EMBL" id="BAABKE010000002">
    <property type="protein sequence ID" value="GAA5095918.1"/>
    <property type="molecule type" value="Genomic_DNA"/>
</dbReference>
<feature type="region of interest" description="Disordered" evidence="1">
    <location>
        <begin position="1"/>
        <end position="31"/>
    </location>
</feature>